<proteinExistence type="inferred from homology"/>
<evidence type="ECO:0000256" key="4">
    <source>
        <dbReference type="ARBA" id="ARBA00022490"/>
    </source>
</evidence>
<evidence type="ECO:0000313" key="13">
    <source>
        <dbReference type="EMBL" id="CAI5764216.1"/>
    </source>
</evidence>
<keyword evidence="4" id="KW-0963">Cytoplasm</keyword>
<evidence type="ECO:0000259" key="12">
    <source>
        <dbReference type="Pfam" id="PF14988"/>
    </source>
</evidence>
<evidence type="ECO:0000256" key="2">
    <source>
        <dbReference type="ARBA" id="ARBA00007508"/>
    </source>
</evidence>
<accession>A0AA35NU49</accession>
<evidence type="ECO:0000256" key="1">
    <source>
        <dbReference type="ARBA" id="ARBA00004120"/>
    </source>
</evidence>
<dbReference type="PANTHER" id="PTHR14845">
    <property type="entry name" value="COILED-COIL DOMAIN-CONTAINING 166"/>
    <property type="match status" value="1"/>
</dbReference>
<reference evidence="13" key="1">
    <citation type="submission" date="2022-12" db="EMBL/GenBank/DDBJ databases">
        <authorList>
            <person name="Alioto T."/>
            <person name="Alioto T."/>
            <person name="Gomez Garrido J."/>
        </authorList>
    </citation>
    <scope>NUCLEOTIDE SEQUENCE</scope>
</reference>
<gene>
    <name evidence="13" type="ORF">PODLI_1B006306</name>
</gene>
<feature type="coiled-coil region" evidence="10">
    <location>
        <begin position="204"/>
        <end position="330"/>
    </location>
</feature>
<sequence length="679" mass="77854">MVSPSREAPDSYGKTRVGCARIRMYRSDTPPEYRQGKCCRSRRDQSREGRGRGSSPGLGPRATLSRRGKNFHALPRPDLSTHRLVRALNLPHLAGAACHVNTPRVTSLPLVRARARHRPHLPATPGCRSNGPPRGKTPAWLLGGNMKGKGKAKAAKGGKGKKGGPGGSGKKVDVKALKEESEADRAKAAASLWEARLEVTELSRKEYRAAARRLAQNNEELERQQRRLERDTVDVMGYLKRQDMEKEDLIEKLKLQLIEVKQKAKEENDELVQYYTKQLEEMEEKFNKKAKEIGLIQVELKMIMDFRKKKALLEKQLEDLNEIMEITEKEHQETICMLEKKFLEEKQRLEREAEKKIYMLAERAHHEAIVQLDAAGKAVFSENVRLHEALGYHMKETEELQKAKQKLEEKNAFLLQEKETNELLVHEKIRQITQQKALIQDLQNKVKKLEEAVYHMTREFKTEVESTQQKALMQNQAGQTEIAKLQQLLEMKEREMSRVKKLARNILDQRTEVEKFFLDALEQVKQEIITSRKCYKQVAQDAYQRKMMAAYAGKDEYPKIRTFNNNEHSTNSVQMDLLEAEKWTNIQKGKLDISDLTWEQKESVLRLLFAKMNGLKQRKYGQALVPITPDTINLAEPKNAGTDDTIPVYAFITQQAPLSESPRKGSSLPDIQVIPPQSN</sequence>
<keyword evidence="14" id="KW-1185">Reference proteome</keyword>
<feature type="region of interest" description="Disordered" evidence="11">
    <location>
        <begin position="139"/>
        <end position="173"/>
    </location>
</feature>
<organism evidence="13 14">
    <name type="scientific">Podarcis lilfordi</name>
    <name type="common">Lilford's wall lizard</name>
    <dbReference type="NCBI Taxonomy" id="74358"/>
    <lineage>
        <taxon>Eukaryota</taxon>
        <taxon>Metazoa</taxon>
        <taxon>Chordata</taxon>
        <taxon>Craniata</taxon>
        <taxon>Vertebrata</taxon>
        <taxon>Euteleostomi</taxon>
        <taxon>Lepidosauria</taxon>
        <taxon>Squamata</taxon>
        <taxon>Bifurcata</taxon>
        <taxon>Unidentata</taxon>
        <taxon>Episquamata</taxon>
        <taxon>Laterata</taxon>
        <taxon>Lacertibaenia</taxon>
        <taxon>Lacertidae</taxon>
        <taxon>Podarcis</taxon>
    </lineage>
</organism>
<evidence type="ECO:0000256" key="7">
    <source>
        <dbReference type="ARBA" id="ARBA00023212"/>
    </source>
</evidence>
<dbReference type="PANTHER" id="PTHR14845:SF5">
    <property type="entry name" value="BASAL BODY-ORIENTATION FACTOR 1"/>
    <property type="match status" value="1"/>
</dbReference>
<protein>
    <recommendedName>
        <fullName evidence="3">Basal body-orientation factor 1</fullName>
    </recommendedName>
    <alternativeName>
        <fullName evidence="9">Coiled-coil domain-containing protein 176</fullName>
    </alternativeName>
</protein>
<keyword evidence="6" id="KW-0969">Cilium</keyword>
<evidence type="ECO:0000256" key="5">
    <source>
        <dbReference type="ARBA" id="ARBA00023054"/>
    </source>
</evidence>
<evidence type="ECO:0000256" key="10">
    <source>
        <dbReference type="SAM" id="Coils"/>
    </source>
</evidence>
<dbReference type="InterPro" id="IPR032777">
    <property type="entry name" value="DUF4515"/>
</dbReference>
<comment type="subcellular location">
    <subcellularLocation>
        <location evidence="1">Cytoplasm</location>
        <location evidence="1">Cytoskeleton</location>
        <location evidence="1">Cilium basal body</location>
    </subcellularLocation>
</comment>
<feature type="compositionally biased region" description="Basic residues" evidence="11">
    <location>
        <begin position="148"/>
        <end position="162"/>
    </location>
</feature>
<comment type="similarity">
    <text evidence="2">Belongs to the BBOF1 family.</text>
</comment>
<feature type="coiled-coil region" evidence="10">
    <location>
        <begin position="397"/>
        <end position="509"/>
    </location>
</feature>
<feature type="domain" description="DUF4515" evidence="12">
    <location>
        <begin position="235"/>
        <end position="424"/>
    </location>
</feature>
<evidence type="ECO:0000256" key="9">
    <source>
        <dbReference type="ARBA" id="ARBA00031573"/>
    </source>
</evidence>
<dbReference type="Proteomes" id="UP001178461">
    <property type="component" value="Chromosome 1"/>
</dbReference>
<evidence type="ECO:0000256" key="8">
    <source>
        <dbReference type="ARBA" id="ARBA00023273"/>
    </source>
</evidence>
<evidence type="ECO:0000256" key="6">
    <source>
        <dbReference type="ARBA" id="ARBA00023069"/>
    </source>
</evidence>
<keyword evidence="8" id="KW-0966">Cell projection</keyword>
<dbReference type="Pfam" id="PF14988">
    <property type="entry name" value="DUF4515"/>
    <property type="match status" value="1"/>
</dbReference>
<dbReference type="AlphaFoldDB" id="A0AA35NU49"/>
<keyword evidence="5 10" id="KW-0175">Coiled coil</keyword>
<name>A0AA35NU49_9SAUR</name>
<feature type="region of interest" description="Disordered" evidence="11">
    <location>
        <begin position="26"/>
        <end position="76"/>
    </location>
</feature>
<dbReference type="EMBL" id="OX395126">
    <property type="protein sequence ID" value="CAI5764216.1"/>
    <property type="molecule type" value="Genomic_DNA"/>
</dbReference>
<evidence type="ECO:0000256" key="3">
    <source>
        <dbReference type="ARBA" id="ARBA00015392"/>
    </source>
</evidence>
<feature type="region of interest" description="Disordered" evidence="11">
    <location>
        <begin position="657"/>
        <end position="679"/>
    </location>
</feature>
<keyword evidence="7" id="KW-0206">Cytoskeleton</keyword>
<feature type="compositionally biased region" description="Basic and acidic residues" evidence="11">
    <location>
        <begin position="26"/>
        <end position="51"/>
    </location>
</feature>
<evidence type="ECO:0000313" key="14">
    <source>
        <dbReference type="Proteomes" id="UP001178461"/>
    </source>
</evidence>
<evidence type="ECO:0000256" key="11">
    <source>
        <dbReference type="SAM" id="MobiDB-lite"/>
    </source>
</evidence>